<reference evidence="1 2" key="1">
    <citation type="submission" date="2016-04" db="EMBL/GenBank/DDBJ databases">
        <title>Draft genome sequence of Janthinobacterium psychrotolerans sp. nov., isolated from freshwater sediments in Denmark.</title>
        <authorList>
            <person name="Gong X."/>
            <person name="Skrivergaard S."/>
            <person name="Korsgaard B.S."/>
            <person name="Schreiber L."/>
            <person name="Marshall I.P."/>
            <person name="Finster K."/>
            <person name="Schramm A."/>
        </authorList>
    </citation>
    <scope>NUCLEOTIDE SEQUENCE [LARGE SCALE GENOMIC DNA]</scope>
    <source>
        <strain evidence="1 2">S3-2</strain>
    </source>
</reference>
<gene>
    <name evidence="1" type="ORF">ASR47_101128</name>
</gene>
<sequence>MVPANVGDIYSVFSVELQQYVACQVTHLQPPRTPRGKPLAAVLELDWTGDALPDADAASRMQPLRCNYFFIRNRLDHGYVTANVPPGHVFIANLPPLVEDDVSTYKFGWNVGAGTARQRSWERIDPARRKQFRAASSSNKVIVGGHVFRQDATRINDSILDAIKDLSELDLLPCLMTLETSKGTPELMAYIQQHPFINELHWQSSTVTDIDVSATGLNRFILQPDGVARVRLNPGLHLFSLTAMPSPQLQVEQAEQGRDLSLQCVENMPALQGLDHLGALSLTGVNEIDLTTVVERFAHLRELRLWGKPGMARNMHSIAQLPQLQMLTTFDIFGFEADAFPAPGQLPKLASLWMTSVPADVARAVKTAYKTAAAQGLDLSISKPRKPAWLAENLHNPFRDWDGREHISAAQAKKAALAYKNLLAATRAIDAGMPAAEAAAALDTMVTAYTVDFNKMDRSGMIETVEREEIYSVLADVLKQLELDLGEQGAALVRQERLYELFDQLRDF</sequence>
<evidence type="ECO:0008006" key="3">
    <source>
        <dbReference type="Google" id="ProtNLM"/>
    </source>
</evidence>
<keyword evidence="2" id="KW-1185">Reference proteome</keyword>
<dbReference type="PATRIC" id="fig|1747903.4.peg.3243"/>
<evidence type="ECO:0000313" key="2">
    <source>
        <dbReference type="Proteomes" id="UP000092713"/>
    </source>
</evidence>
<dbReference type="Proteomes" id="UP000092713">
    <property type="component" value="Unassembled WGS sequence"/>
</dbReference>
<dbReference type="RefSeq" id="WP_065307625.1">
    <property type="nucleotide sequence ID" value="NZ_LOCQ01000052.1"/>
</dbReference>
<accession>A0A1A7C3P0</accession>
<proteinExistence type="predicted"/>
<name>A0A1A7C3P0_9BURK</name>
<dbReference type="EMBL" id="LOCQ01000052">
    <property type="protein sequence ID" value="OBV39639.1"/>
    <property type="molecule type" value="Genomic_DNA"/>
</dbReference>
<organism evidence="1 2">
    <name type="scientific">Janthinobacterium psychrotolerans</name>
    <dbReference type="NCBI Taxonomy" id="1747903"/>
    <lineage>
        <taxon>Bacteria</taxon>
        <taxon>Pseudomonadati</taxon>
        <taxon>Pseudomonadota</taxon>
        <taxon>Betaproteobacteria</taxon>
        <taxon>Burkholderiales</taxon>
        <taxon>Oxalobacteraceae</taxon>
        <taxon>Janthinobacterium</taxon>
    </lineage>
</organism>
<evidence type="ECO:0000313" key="1">
    <source>
        <dbReference type="EMBL" id="OBV39639.1"/>
    </source>
</evidence>
<comment type="caution">
    <text evidence="1">The sequence shown here is derived from an EMBL/GenBank/DDBJ whole genome shotgun (WGS) entry which is preliminary data.</text>
</comment>
<dbReference type="AlphaFoldDB" id="A0A1A7C3P0"/>
<protein>
    <recommendedName>
        <fullName evidence="3">Gliding motility protein</fullName>
    </recommendedName>
</protein>
<dbReference type="STRING" id="1747903.ASR47_101128"/>